<evidence type="ECO:0000256" key="2">
    <source>
        <dbReference type="ARBA" id="ARBA00022617"/>
    </source>
</evidence>
<dbReference type="PANTHER" id="PTHR32439:SF9">
    <property type="entry name" value="BLR3264 PROTEIN"/>
    <property type="match status" value="1"/>
</dbReference>
<reference evidence="8 9" key="1">
    <citation type="submission" date="2018-03" db="EMBL/GenBank/DDBJ databases">
        <authorList>
            <person name="Keele B.F."/>
        </authorList>
    </citation>
    <scope>NUCLEOTIDE SEQUENCE [LARGE SCALE GENOMIC DNA]</scope>
    <source>
        <strain evidence="8 9">CeCT 8812</strain>
    </source>
</reference>
<dbReference type="Proteomes" id="UP000244932">
    <property type="component" value="Unassembled WGS sequence"/>
</dbReference>
<evidence type="ECO:0000259" key="7">
    <source>
        <dbReference type="Pfam" id="PF03460"/>
    </source>
</evidence>
<dbReference type="AlphaFoldDB" id="A0A2R8ACZ6"/>
<dbReference type="GO" id="GO:0051539">
    <property type="term" value="F:4 iron, 4 sulfur cluster binding"/>
    <property type="evidence" value="ECO:0007669"/>
    <property type="project" value="UniProtKB-KW"/>
</dbReference>
<evidence type="ECO:0000313" key="8">
    <source>
        <dbReference type="EMBL" id="SPF30117.1"/>
    </source>
</evidence>
<dbReference type="GO" id="GO:0046872">
    <property type="term" value="F:metal ion binding"/>
    <property type="evidence" value="ECO:0007669"/>
    <property type="project" value="UniProtKB-KW"/>
</dbReference>
<dbReference type="SUPFAM" id="SSF56014">
    <property type="entry name" value="Nitrite and sulphite reductase 4Fe-4S domain-like"/>
    <property type="match status" value="1"/>
</dbReference>
<protein>
    <recommendedName>
        <fullName evidence="7">Nitrite/Sulfite reductase ferredoxin-like domain-containing protein</fullName>
    </recommendedName>
</protein>
<dbReference type="Gene3D" id="3.30.413.10">
    <property type="entry name" value="Sulfite Reductase Hemoprotein, domain 1"/>
    <property type="match status" value="2"/>
</dbReference>
<dbReference type="Gene3D" id="3.90.480.10">
    <property type="entry name" value="Sulfite Reductase Hemoprotein,Domain 2"/>
    <property type="match status" value="1"/>
</dbReference>
<evidence type="ECO:0000313" key="9">
    <source>
        <dbReference type="Proteomes" id="UP000244932"/>
    </source>
</evidence>
<dbReference type="PANTHER" id="PTHR32439">
    <property type="entry name" value="FERREDOXIN--NITRITE REDUCTASE, CHLOROPLASTIC"/>
    <property type="match status" value="1"/>
</dbReference>
<dbReference type="RefSeq" id="WP_245895386.1">
    <property type="nucleotide sequence ID" value="NZ_OMKW01000003.1"/>
</dbReference>
<evidence type="ECO:0000256" key="5">
    <source>
        <dbReference type="ARBA" id="ARBA00023004"/>
    </source>
</evidence>
<accession>A0A2R8ACZ6</accession>
<keyword evidence="4" id="KW-0560">Oxidoreductase</keyword>
<dbReference type="Pfam" id="PF03460">
    <property type="entry name" value="NIR_SIR_ferr"/>
    <property type="match status" value="1"/>
</dbReference>
<dbReference type="InterPro" id="IPR036136">
    <property type="entry name" value="Nit/Sulf_reduc_fer-like_dom_sf"/>
</dbReference>
<proteinExistence type="predicted"/>
<keyword evidence="2" id="KW-0349">Heme</keyword>
<dbReference type="EMBL" id="OMKW01000003">
    <property type="protein sequence ID" value="SPF30117.1"/>
    <property type="molecule type" value="Genomic_DNA"/>
</dbReference>
<sequence>MTVASAVDPMVKDWCPGAHRPMMSGDGLVVRIRPMGGWLSSDQAEALCDIADQFGSGVIDLTNRANLQVRGVAEQDHEAVLQALGAANLLDADARLEGRRNILVQPFWEADDLTARLASELAARLTELPELPAKFGFAVDTGAQPVLTAASADIRIEGTEDKLTVRADGADTAFGVEAATAIDAVIELADWFATTAQTKRMAGLLRDASLPTRFADRPALPSVVPLQPGQIGANLLAGVAFGQMLTATLRSAVREAVGVRTTPWRMILLEGIRQSPHADLITVADSPLMRADACAGAPYCASATVETRALARKLAGTAPGRLHVSGCAKGCARRADADITLIGRNGLFDMVRNGNAQTAPHRTGISPETLLTEFI</sequence>
<feature type="domain" description="Nitrite/Sulfite reductase ferredoxin-like" evidence="7">
    <location>
        <begin position="21"/>
        <end position="86"/>
    </location>
</feature>
<dbReference type="GO" id="GO:0016491">
    <property type="term" value="F:oxidoreductase activity"/>
    <property type="evidence" value="ECO:0007669"/>
    <property type="project" value="UniProtKB-KW"/>
</dbReference>
<evidence type="ECO:0000256" key="4">
    <source>
        <dbReference type="ARBA" id="ARBA00023002"/>
    </source>
</evidence>
<keyword evidence="9" id="KW-1185">Reference proteome</keyword>
<name>A0A2R8ACZ6_9RHOB</name>
<dbReference type="InterPro" id="IPR045854">
    <property type="entry name" value="NO2/SO3_Rdtase_4Fe4S_sf"/>
</dbReference>
<gene>
    <name evidence="8" type="ORF">POI8812_02448</name>
</gene>
<evidence type="ECO:0000256" key="3">
    <source>
        <dbReference type="ARBA" id="ARBA00022723"/>
    </source>
</evidence>
<dbReference type="InterPro" id="IPR005117">
    <property type="entry name" value="NiRdtase/SiRdtase_haem-b_fer"/>
</dbReference>
<keyword evidence="1" id="KW-0004">4Fe-4S</keyword>
<dbReference type="InterPro" id="IPR006066">
    <property type="entry name" value="NO2/SO3_Rdtase_FeS/sirohaem_BS"/>
</dbReference>
<dbReference type="SUPFAM" id="SSF55124">
    <property type="entry name" value="Nitrite/Sulfite reductase N-terminal domain-like"/>
    <property type="match status" value="1"/>
</dbReference>
<keyword evidence="6" id="KW-0411">Iron-sulfur</keyword>
<organism evidence="8 9">
    <name type="scientific">Pontivivens insulae</name>
    <dbReference type="NCBI Taxonomy" id="1639689"/>
    <lineage>
        <taxon>Bacteria</taxon>
        <taxon>Pseudomonadati</taxon>
        <taxon>Pseudomonadota</taxon>
        <taxon>Alphaproteobacteria</taxon>
        <taxon>Rhodobacterales</taxon>
        <taxon>Paracoccaceae</taxon>
        <taxon>Pontivivens</taxon>
    </lineage>
</organism>
<dbReference type="PROSITE" id="PS00365">
    <property type="entry name" value="NIR_SIR"/>
    <property type="match status" value="1"/>
</dbReference>
<evidence type="ECO:0000256" key="1">
    <source>
        <dbReference type="ARBA" id="ARBA00022485"/>
    </source>
</evidence>
<keyword evidence="5" id="KW-0408">Iron</keyword>
<evidence type="ECO:0000256" key="6">
    <source>
        <dbReference type="ARBA" id="ARBA00023014"/>
    </source>
</evidence>
<keyword evidence="3" id="KW-0479">Metal-binding</keyword>
<dbReference type="InterPro" id="IPR051329">
    <property type="entry name" value="NIR_SIR_4Fe-4S"/>
</dbReference>
<dbReference type="GO" id="GO:0020037">
    <property type="term" value="F:heme binding"/>
    <property type="evidence" value="ECO:0007669"/>
    <property type="project" value="InterPro"/>
</dbReference>